<comment type="caution">
    <text evidence="1">The sequence shown here is derived from an EMBL/GenBank/DDBJ whole genome shotgun (WGS) entry which is preliminary data.</text>
</comment>
<dbReference type="GeneID" id="63836500"/>
<reference evidence="1" key="1">
    <citation type="journal article" date="2020" name="Phytopathology">
        <title>Genome sequence of the chestnut blight fungus Cryphonectria parasitica EP155: A fundamental resource for an archetypical invasive plant pathogen.</title>
        <authorList>
            <person name="Crouch J.A."/>
            <person name="Dawe A."/>
            <person name="Aerts A."/>
            <person name="Barry K."/>
            <person name="Churchill A.C.L."/>
            <person name="Grimwood J."/>
            <person name="Hillman B."/>
            <person name="Milgroom M.G."/>
            <person name="Pangilinan J."/>
            <person name="Smith M."/>
            <person name="Salamov A."/>
            <person name="Schmutz J."/>
            <person name="Yadav J."/>
            <person name="Grigoriev I.V."/>
            <person name="Nuss D."/>
        </authorList>
    </citation>
    <scope>NUCLEOTIDE SEQUENCE</scope>
    <source>
        <strain evidence="1">EP155</strain>
    </source>
</reference>
<accession>A0A9P4YC31</accession>
<proteinExistence type="predicted"/>
<evidence type="ECO:0000313" key="2">
    <source>
        <dbReference type="Proteomes" id="UP000803844"/>
    </source>
</evidence>
<sequence length="60" mass="6813">MLSVDRCAYVAGQSLRVPKNPQMRWYAGTVSTCRPEVWNLALHVIFDSQEFASRKQTVVA</sequence>
<organism evidence="1 2">
    <name type="scientific">Cryphonectria parasitica (strain ATCC 38755 / EP155)</name>
    <dbReference type="NCBI Taxonomy" id="660469"/>
    <lineage>
        <taxon>Eukaryota</taxon>
        <taxon>Fungi</taxon>
        <taxon>Dikarya</taxon>
        <taxon>Ascomycota</taxon>
        <taxon>Pezizomycotina</taxon>
        <taxon>Sordariomycetes</taxon>
        <taxon>Sordariomycetidae</taxon>
        <taxon>Diaporthales</taxon>
        <taxon>Cryphonectriaceae</taxon>
        <taxon>Cryphonectria-Endothia species complex</taxon>
        <taxon>Cryphonectria</taxon>
    </lineage>
</organism>
<dbReference type="AlphaFoldDB" id="A0A9P4YC31"/>
<evidence type="ECO:0000313" key="1">
    <source>
        <dbReference type="EMBL" id="KAF3770320.1"/>
    </source>
</evidence>
<dbReference type="RefSeq" id="XP_040781281.1">
    <property type="nucleotide sequence ID" value="XM_040919371.1"/>
</dbReference>
<gene>
    <name evidence="1" type="ORF">M406DRAFT_320325</name>
</gene>
<name>A0A9P4YC31_CRYP1</name>
<keyword evidence="2" id="KW-1185">Reference proteome</keyword>
<dbReference type="EMBL" id="MU032344">
    <property type="protein sequence ID" value="KAF3770320.1"/>
    <property type="molecule type" value="Genomic_DNA"/>
</dbReference>
<dbReference type="Proteomes" id="UP000803844">
    <property type="component" value="Unassembled WGS sequence"/>
</dbReference>
<protein>
    <submittedName>
        <fullName evidence="1">Uncharacterized protein</fullName>
    </submittedName>
</protein>